<name>A0A166X2C8_9AGAM</name>
<dbReference type="OrthoDB" id="77601at2759"/>
<sequence>MRQALLSGSQPAGLDLQQGLTSQYIAVHGGAGVHARENDDAVKRAMRRACISGIHSCERDAEPAIYVVAKAIAVLEDDEVLNAGYGSNLTIAGTVECDAALMDGASGDFGSVAALSGVKNPIRAALAVLVHSRVPDPLGRIPPMTLTSTGALKFAASFGVPIVSPEALITPHALAAWERWTARLKRARQAEATSLEGDNMGTELEGSGEGLHDSQDTVGAVVCVNGPDGVTSTAAGVSSGGLLLKLPGRVGEAAIFGAGCFAAHAIACSVSGAGEPITRAALARTIVTAISPLHISAGADEGSDSDIDVHGALETALSQLHADAGVLLLAQGRVWCAFTTESMAVAWTSGASKQKAKAKILRRSAGPGAGHSTEARVYITSFPLDDANRGAGA</sequence>
<dbReference type="PANTHER" id="PTHR10188:SF8">
    <property type="entry name" value="THREONINE ASPARTASE 1"/>
    <property type="match status" value="1"/>
</dbReference>
<protein>
    <submittedName>
        <fullName evidence="3">N-terminal nucleophile aminohydrolase</fullName>
    </submittedName>
</protein>
<dbReference type="InterPro" id="IPR037464">
    <property type="entry name" value="Taspase1"/>
</dbReference>
<dbReference type="Pfam" id="PF01112">
    <property type="entry name" value="Asparaginase_2"/>
    <property type="match status" value="1"/>
</dbReference>
<evidence type="ECO:0000313" key="4">
    <source>
        <dbReference type="Proteomes" id="UP000076532"/>
    </source>
</evidence>
<gene>
    <name evidence="3" type="ORF">FIBSPDRAFT_1035422</name>
</gene>
<dbReference type="GO" id="GO:0005737">
    <property type="term" value="C:cytoplasm"/>
    <property type="evidence" value="ECO:0007669"/>
    <property type="project" value="TreeGrafter"/>
</dbReference>
<dbReference type="Proteomes" id="UP000076532">
    <property type="component" value="Unassembled WGS sequence"/>
</dbReference>
<dbReference type="InterPro" id="IPR029055">
    <property type="entry name" value="Ntn_hydrolases_N"/>
</dbReference>
<dbReference type="InterPro" id="IPR000246">
    <property type="entry name" value="Peptidase_T2"/>
</dbReference>
<proteinExistence type="predicted"/>
<accession>A0A166X2C8</accession>
<dbReference type="EMBL" id="KV417480">
    <property type="protein sequence ID" value="KZP34356.1"/>
    <property type="molecule type" value="Genomic_DNA"/>
</dbReference>
<dbReference type="STRING" id="436010.A0A166X2C8"/>
<dbReference type="PANTHER" id="PTHR10188">
    <property type="entry name" value="L-ASPARAGINASE"/>
    <property type="match status" value="1"/>
</dbReference>
<dbReference type="GO" id="GO:0004298">
    <property type="term" value="F:threonine-type endopeptidase activity"/>
    <property type="evidence" value="ECO:0007669"/>
    <property type="project" value="InterPro"/>
</dbReference>
<evidence type="ECO:0000256" key="2">
    <source>
        <dbReference type="PIRSR" id="PIRSR600246-3"/>
    </source>
</evidence>
<feature type="active site" description="Nucleophile" evidence="1">
    <location>
        <position position="217"/>
    </location>
</feature>
<dbReference type="AlphaFoldDB" id="A0A166X2C8"/>
<feature type="site" description="Cleavage; by autolysis" evidence="2">
    <location>
        <begin position="216"/>
        <end position="217"/>
    </location>
</feature>
<dbReference type="SUPFAM" id="SSF56235">
    <property type="entry name" value="N-terminal nucleophile aminohydrolases (Ntn hydrolases)"/>
    <property type="match status" value="1"/>
</dbReference>
<reference evidence="3 4" key="1">
    <citation type="journal article" date="2016" name="Mol. Biol. Evol.">
        <title>Comparative Genomics of Early-Diverging Mushroom-Forming Fungi Provides Insights into the Origins of Lignocellulose Decay Capabilities.</title>
        <authorList>
            <person name="Nagy L.G."/>
            <person name="Riley R."/>
            <person name="Tritt A."/>
            <person name="Adam C."/>
            <person name="Daum C."/>
            <person name="Floudas D."/>
            <person name="Sun H."/>
            <person name="Yadav J.S."/>
            <person name="Pangilinan J."/>
            <person name="Larsson K.H."/>
            <person name="Matsuura K."/>
            <person name="Barry K."/>
            <person name="Labutti K."/>
            <person name="Kuo R."/>
            <person name="Ohm R.A."/>
            <person name="Bhattacharya S.S."/>
            <person name="Shirouzu T."/>
            <person name="Yoshinaga Y."/>
            <person name="Martin F.M."/>
            <person name="Grigoriev I.V."/>
            <person name="Hibbett D.S."/>
        </authorList>
    </citation>
    <scope>NUCLEOTIDE SEQUENCE [LARGE SCALE GENOMIC DNA]</scope>
    <source>
        <strain evidence="3 4">CBS 109695</strain>
    </source>
</reference>
<dbReference type="Gene3D" id="3.60.20.30">
    <property type="entry name" value="(Glycosyl)asparaginase"/>
    <property type="match status" value="1"/>
</dbReference>
<dbReference type="CDD" id="cd04514">
    <property type="entry name" value="Taspase1_like"/>
    <property type="match status" value="1"/>
</dbReference>
<dbReference type="GO" id="GO:0051604">
    <property type="term" value="P:protein maturation"/>
    <property type="evidence" value="ECO:0007669"/>
    <property type="project" value="TreeGrafter"/>
</dbReference>
<evidence type="ECO:0000256" key="1">
    <source>
        <dbReference type="PIRSR" id="PIRSR600246-1"/>
    </source>
</evidence>
<evidence type="ECO:0000313" key="3">
    <source>
        <dbReference type="EMBL" id="KZP34356.1"/>
    </source>
</evidence>
<organism evidence="3 4">
    <name type="scientific">Athelia psychrophila</name>
    <dbReference type="NCBI Taxonomy" id="1759441"/>
    <lineage>
        <taxon>Eukaryota</taxon>
        <taxon>Fungi</taxon>
        <taxon>Dikarya</taxon>
        <taxon>Basidiomycota</taxon>
        <taxon>Agaricomycotina</taxon>
        <taxon>Agaricomycetes</taxon>
        <taxon>Agaricomycetidae</taxon>
        <taxon>Atheliales</taxon>
        <taxon>Atheliaceae</taxon>
        <taxon>Athelia</taxon>
    </lineage>
</organism>
<keyword evidence="4" id="KW-1185">Reference proteome</keyword>